<proteinExistence type="predicted"/>
<evidence type="ECO:0000313" key="2">
    <source>
        <dbReference type="EMBL" id="GGL47163.1"/>
    </source>
</evidence>
<accession>A0A917RZM5</accession>
<evidence type="ECO:0000313" key="3">
    <source>
        <dbReference type="Proteomes" id="UP000638263"/>
    </source>
</evidence>
<reference evidence="2" key="2">
    <citation type="submission" date="2020-09" db="EMBL/GenBank/DDBJ databases">
        <authorList>
            <person name="Sun Q."/>
            <person name="Zhou Y."/>
        </authorList>
    </citation>
    <scope>NUCLEOTIDE SEQUENCE</scope>
    <source>
        <strain evidence="2">CGMCC 4.3508</strain>
    </source>
</reference>
<sequence length="287" mass="30985">MTRRKRSAIFRGLLTMVTFGLAASTASVITEPGVASAVPSDVADRYLGTWNYDQPAGDTNVAMINLFGLPVRIPQIGNITFERDGGGVIGRTDQGCTWRFTVLPDRLELASRDQYCFNKVIGSGYNIDTWRVTVDGNGHMQETLHATSYNSGVEFSFGLADGRRTKTGTEDQAETMRRFEGRWTYDHPDPVKLTNILTAPPITQTGSVTFTPGGGGIIVAHTDDGCDWTLHADGNTAVLHPSIQQCGGETKTFWTIAAENGRQSSVMAGTDAGGTPYVLNIGSLTRN</sequence>
<evidence type="ECO:0000256" key="1">
    <source>
        <dbReference type="SAM" id="SignalP"/>
    </source>
</evidence>
<protein>
    <recommendedName>
        <fullName evidence="4">META domain-containing protein</fullName>
    </recommendedName>
</protein>
<name>A0A917RZM5_9NOCA</name>
<gene>
    <name evidence="2" type="ORF">GCM10011588_72560</name>
</gene>
<feature type="signal peptide" evidence="1">
    <location>
        <begin position="1"/>
        <end position="22"/>
    </location>
</feature>
<reference evidence="2" key="1">
    <citation type="journal article" date="2014" name="Int. J. Syst. Evol. Microbiol.">
        <title>Complete genome sequence of Corynebacterium casei LMG S-19264T (=DSM 44701T), isolated from a smear-ripened cheese.</title>
        <authorList>
            <consortium name="US DOE Joint Genome Institute (JGI-PGF)"/>
            <person name="Walter F."/>
            <person name="Albersmeier A."/>
            <person name="Kalinowski J."/>
            <person name="Ruckert C."/>
        </authorList>
    </citation>
    <scope>NUCLEOTIDE SEQUENCE</scope>
    <source>
        <strain evidence="2">CGMCC 4.3508</strain>
    </source>
</reference>
<organism evidence="2 3">
    <name type="scientific">Nocardia jinanensis</name>
    <dbReference type="NCBI Taxonomy" id="382504"/>
    <lineage>
        <taxon>Bacteria</taxon>
        <taxon>Bacillati</taxon>
        <taxon>Actinomycetota</taxon>
        <taxon>Actinomycetes</taxon>
        <taxon>Mycobacteriales</taxon>
        <taxon>Nocardiaceae</taxon>
        <taxon>Nocardia</taxon>
    </lineage>
</organism>
<comment type="caution">
    <text evidence="2">The sequence shown here is derived from an EMBL/GenBank/DDBJ whole genome shotgun (WGS) entry which is preliminary data.</text>
</comment>
<keyword evidence="3" id="KW-1185">Reference proteome</keyword>
<dbReference type="AlphaFoldDB" id="A0A917RZM5"/>
<dbReference type="EMBL" id="BMMH01000048">
    <property type="protein sequence ID" value="GGL47163.1"/>
    <property type="molecule type" value="Genomic_DNA"/>
</dbReference>
<keyword evidence="1" id="KW-0732">Signal</keyword>
<feature type="chain" id="PRO_5039569179" description="META domain-containing protein" evidence="1">
    <location>
        <begin position="23"/>
        <end position="287"/>
    </location>
</feature>
<dbReference type="Proteomes" id="UP000638263">
    <property type="component" value="Unassembled WGS sequence"/>
</dbReference>
<evidence type="ECO:0008006" key="4">
    <source>
        <dbReference type="Google" id="ProtNLM"/>
    </source>
</evidence>